<reference evidence="2" key="1">
    <citation type="journal article" date="2011" name="J. Bacteriol.">
        <title>Genome Sequence of an Erwinia amylovora Strain with Pathogenicity Restricted to Rubus Plants.</title>
        <authorList>
            <person name="Powney R."/>
            <person name="Smits T.H."/>
            <person name="Sawbridge T."/>
            <person name="Frey B."/>
            <person name="Blom J."/>
            <person name="Frey J.E."/>
            <person name="Plummer K.M."/>
            <person name="Beer S.V."/>
            <person name="Luck J."/>
            <person name="Duffy B."/>
            <person name="Rodoni B."/>
        </authorList>
    </citation>
    <scope>NUCLEOTIDE SEQUENCE</scope>
    <source>
        <strain evidence="2">ATCC BAA-2158</strain>
    </source>
</reference>
<feature type="domain" description="Type III secretion system flagellar brake protein YcgR PilZN" evidence="1">
    <location>
        <begin position="23"/>
        <end position="112"/>
    </location>
</feature>
<gene>
    <name evidence="2" type="primary">ycgR</name>
    <name evidence="2" type="ORF">EAIL5_1593</name>
</gene>
<evidence type="ECO:0000259" key="1">
    <source>
        <dbReference type="Pfam" id="PF07317"/>
    </source>
</evidence>
<proteinExistence type="predicted"/>
<name>E5B4L0_ERWAM</name>
<dbReference type="InterPro" id="IPR009926">
    <property type="entry name" value="T3SS_YcgR_PilZN"/>
</dbReference>
<dbReference type="EMBL" id="FR719190">
    <property type="protein sequence ID" value="CBX80413.1"/>
    <property type="molecule type" value="Genomic_DNA"/>
</dbReference>
<protein>
    <submittedName>
        <fullName evidence="2">Uncharacterized protein ycgR</fullName>
    </submittedName>
</protein>
<accession>E5B4L0</accession>
<dbReference type="AlphaFoldDB" id="E5B4L0"/>
<sequence>MRTSTGADVEQDDKGQYLKQGTLAVLRDRLRNQTPIRVSHQPGQLITRLLYTDISGMVINLSRHDDDNQLAKEAYRLHIITETSGAWTGLFTDSLAMSVYEGLPASQASYPTRFG</sequence>
<organism evidence="2">
    <name type="scientific">Erwinia amylovora ATCC BAA-2158</name>
    <dbReference type="NCBI Taxonomy" id="889211"/>
    <lineage>
        <taxon>Bacteria</taxon>
        <taxon>Pseudomonadati</taxon>
        <taxon>Pseudomonadota</taxon>
        <taxon>Gammaproteobacteria</taxon>
        <taxon>Enterobacterales</taxon>
        <taxon>Erwiniaceae</taxon>
        <taxon>Erwinia</taxon>
    </lineage>
</organism>
<evidence type="ECO:0000313" key="2">
    <source>
        <dbReference type="EMBL" id="CBX80413.1"/>
    </source>
</evidence>
<dbReference type="Pfam" id="PF07317">
    <property type="entry name" value="PilZN"/>
    <property type="match status" value="1"/>
</dbReference>